<evidence type="ECO:0000256" key="2">
    <source>
        <dbReference type="ARBA" id="ARBA00022490"/>
    </source>
</evidence>
<feature type="binding site" evidence="9">
    <location>
        <begin position="270"/>
        <end position="272"/>
    </location>
    <ligand>
        <name>ATP</name>
        <dbReference type="ChEBI" id="CHEBI:30616"/>
    </ligand>
</feature>
<evidence type="ECO:0000256" key="10">
    <source>
        <dbReference type="RuleBase" id="RU003835"/>
    </source>
</evidence>
<gene>
    <name evidence="9" type="primary">ackA</name>
    <name evidence="11" type="ORF">SAMN04515673_11177</name>
</gene>
<evidence type="ECO:0000256" key="4">
    <source>
        <dbReference type="ARBA" id="ARBA00022723"/>
    </source>
</evidence>
<feature type="active site" description="Proton donor/acceptor" evidence="9">
    <location>
        <position position="140"/>
    </location>
</feature>
<dbReference type="EC" id="2.7.2.1" evidence="9"/>
<feature type="binding site" evidence="9">
    <location>
        <position position="364"/>
    </location>
    <ligand>
        <name>Mg(2+)</name>
        <dbReference type="ChEBI" id="CHEBI:18420"/>
    </ligand>
</feature>
<evidence type="ECO:0000256" key="3">
    <source>
        <dbReference type="ARBA" id="ARBA00022679"/>
    </source>
</evidence>
<dbReference type="PROSITE" id="PS01076">
    <property type="entry name" value="ACETATE_KINASE_2"/>
    <property type="match status" value="1"/>
</dbReference>
<dbReference type="PROSITE" id="PS01075">
    <property type="entry name" value="ACETATE_KINASE_1"/>
    <property type="match status" value="1"/>
</dbReference>
<dbReference type="SUPFAM" id="SSF53067">
    <property type="entry name" value="Actin-like ATPase domain"/>
    <property type="match status" value="2"/>
</dbReference>
<dbReference type="PIRSF" id="PIRSF000722">
    <property type="entry name" value="Acetate_prop_kin"/>
    <property type="match status" value="1"/>
</dbReference>
<evidence type="ECO:0000256" key="5">
    <source>
        <dbReference type="ARBA" id="ARBA00022741"/>
    </source>
</evidence>
<protein>
    <recommendedName>
        <fullName evidence="9">Acetate kinase</fullName>
        <ecNumber evidence="9">2.7.2.1</ecNumber>
    </recommendedName>
    <alternativeName>
        <fullName evidence="9">Acetokinase</fullName>
    </alternativeName>
</protein>
<dbReference type="STRING" id="871652.SAMN04515673_11177"/>
<keyword evidence="4 9" id="KW-0479">Metal-binding</keyword>
<comment type="similarity">
    <text evidence="1 9 10">Belongs to the acetokinase family.</text>
</comment>
<dbReference type="EMBL" id="FOYI01000011">
    <property type="protein sequence ID" value="SFR16631.1"/>
    <property type="molecule type" value="Genomic_DNA"/>
</dbReference>
<comment type="pathway">
    <text evidence="9">Metabolic intermediate biosynthesis; acetyl-CoA biosynthesis; acetyl-CoA from acetate: step 1/2.</text>
</comment>
<feature type="binding site" evidence="9">
    <location>
        <position position="83"/>
    </location>
    <ligand>
        <name>substrate</name>
    </ligand>
</feature>
<evidence type="ECO:0000256" key="1">
    <source>
        <dbReference type="ARBA" id="ARBA00008748"/>
    </source>
</evidence>
<dbReference type="GO" id="GO:0008776">
    <property type="term" value="F:acetate kinase activity"/>
    <property type="evidence" value="ECO:0007669"/>
    <property type="project" value="UniProtKB-UniRule"/>
</dbReference>
<feature type="binding site" evidence="9">
    <location>
        <position position="11"/>
    </location>
    <ligand>
        <name>Mg(2+)</name>
        <dbReference type="ChEBI" id="CHEBI:18420"/>
    </ligand>
</feature>
<dbReference type="InterPro" id="IPR043129">
    <property type="entry name" value="ATPase_NBD"/>
</dbReference>
<keyword evidence="6 9" id="KW-0418">Kinase</keyword>
<keyword evidence="2 9" id="KW-0963">Cytoplasm</keyword>
<feature type="site" description="Transition state stabilizer" evidence="9">
    <location>
        <position position="231"/>
    </location>
</feature>
<dbReference type="HAMAP" id="MF_00020">
    <property type="entry name" value="Acetate_kinase"/>
    <property type="match status" value="1"/>
</dbReference>
<dbReference type="InterPro" id="IPR000890">
    <property type="entry name" value="Aliphatic_acid_kin_short-chain"/>
</dbReference>
<comment type="subunit">
    <text evidence="9">Homodimer.</text>
</comment>
<reference evidence="11 12" key="1">
    <citation type="submission" date="2016-10" db="EMBL/GenBank/DDBJ databases">
        <authorList>
            <person name="de Groot N.N."/>
        </authorList>
    </citation>
    <scope>NUCLEOTIDE SEQUENCE [LARGE SCALE GENOMIC DNA]</scope>
    <source>
        <strain evidence="12">KMM 9023,NRIC 0796,JCM 17311,KCTC 23692</strain>
    </source>
</reference>
<dbReference type="InterPro" id="IPR004372">
    <property type="entry name" value="Ac/propionate_kinase"/>
</dbReference>
<dbReference type="GO" id="GO:0000287">
    <property type="term" value="F:magnesium ion binding"/>
    <property type="evidence" value="ECO:0007669"/>
    <property type="project" value="UniProtKB-UniRule"/>
</dbReference>
<feature type="site" description="Transition state stabilizer" evidence="9">
    <location>
        <position position="171"/>
    </location>
</feature>
<evidence type="ECO:0000256" key="7">
    <source>
        <dbReference type="ARBA" id="ARBA00022840"/>
    </source>
</evidence>
<evidence type="ECO:0000256" key="8">
    <source>
        <dbReference type="ARBA" id="ARBA00022842"/>
    </source>
</evidence>
<dbReference type="Pfam" id="PF00871">
    <property type="entry name" value="Acetate_kinase"/>
    <property type="match status" value="1"/>
</dbReference>
<dbReference type="AlphaFoldDB" id="A0A1I6EGF2"/>
<feature type="binding site" evidence="9">
    <location>
        <begin position="198"/>
        <end position="202"/>
    </location>
    <ligand>
        <name>ATP</name>
        <dbReference type="ChEBI" id="CHEBI:30616"/>
    </ligand>
</feature>
<comment type="subcellular location">
    <subcellularLocation>
        <location evidence="9">Cytoplasm</location>
    </subcellularLocation>
</comment>
<keyword evidence="8 9" id="KW-0460">Magnesium</keyword>
<dbReference type="GO" id="GO:0006083">
    <property type="term" value="P:acetate metabolic process"/>
    <property type="evidence" value="ECO:0007669"/>
    <property type="project" value="TreeGrafter"/>
</dbReference>
<dbReference type="GO" id="GO:0006085">
    <property type="term" value="P:acetyl-CoA biosynthetic process"/>
    <property type="evidence" value="ECO:0007669"/>
    <property type="project" value="UniProtKB-UniRule"/>
</dbReference>
<feature type="binding site" evidence="9">
    <location>
        <position position="18"/>
    </location>
    <ligand>
        <name>ATP</name>
        <dbReference type="ChEBI" id="CHEBI:30616"/>
    </ligand>
</feature>
<evidence type="ECO:0000256" key="9">
    <source>
        <dbReference type="HAMAP-Rule" id="MF_00020"/>
    </source>
</evidence>
<organism evidence="11 12">
    <name type="scientific">Poseidonocella sedimentorum</name>
    <dbReference type="NCBI Taxonomy" id="871652"/>
    <lineage>
        <taxon>Bacteria</taxon>
        <taxon>Pseudomonadati</taxon>
        <taxon>Pseudomonadota</taxon>
        <taxon>Alphaproteobacteria</taxon>
        <taxon>Rhodobacterales</taxon>
        <taxon>Roseobacteraceae</taxon>
        <taxon>Poseidonocella</taxon>
    </lineage>
</organism>
<dbReference type="InterPro" id="IPR023865">
    <property type="entry name" value="Aliphatic_acid_kinase_CS"/>
</dbReference>
<dbReference type="OrthoDB" id="9802453at2"/>
<keyword evidence="12" id="KW-1185">Reference proteome</keyword>
<evidence type="ECO:0000313" key="11">
    <source>
        <dbReference type="EMBL" id="SFR16631.1"/>
    </source>
</evidence>
<comment type="function">
    <text evidence="9">Catalyzes the formation of acetyl phosphate from acetate and ATP. Can also catalyze the reverse reaction.</text>
</comment>
<dbReference type="PANTHER" id="PTHR21060">
    <property type="entry name" value="ACETATE KINASE"/>
    <property type="match status" value="1"/>
</dbReference>
<dbReference type="GO" id="GO:0005829">
    <property type="term" value="C:cytosol"/>
    <property type="evidence" value="ECO:0007669"/>
    <property type="project" value="TreeGrafter"/>
</dbReference>
<proteinExistence type="inferred from homology"/>
<sequence>MPDRGAILVLNAGSSSLKMALVEGGETGLSGQVDGIGGAARVRIGGAARPAAIADHAAAVDALLNGLEACGVALADLRAAAHRIVHGGARLTAPVRLTEDALAELARNAHLAPLHTPHALAAIQAVAQRAPDLRQCASFDTGFHATQPELATRYALPDAPETAGLRRWGFHGLSYAALVDGFEGVTGRPLPRRLLACHLGNGASLCAILEGRSVATTMGYDPLSGLTMGTRAGEIDAGAVLALADRLGVDGAREMLGKKSGLKALGGQSDMRALLASESPAARFAIAHFTYWAARAAGSMIAAMEGLDAIAFTGGIGEHAAPIRAGILDRLAWTGASYEPALNEAAAPVIGDGAILAAIIPAAEEARIAGEAARLLQG</sequence>
<dbReference type="Proteomes" id="UP000199302">
    <property type="component" value="Unassembled WGS sequence"/>
</dbReference>
<comment type="cofactor">
    <cofactor evidence="9">
        <name>Mg(2+)</name>
        <dbReference type="ChEBI" id="CHEBI:18420"/>
    </cofactor>
    <cofactor evidence="9">
        <name>Mn(2+)</name>
        <dbReference type="ChEBI" id="CHEBI:29035"/>
    </cofactor>
    <text evidence="9">Mg(2+). Can also accept Mn(2+).</text>
</comment>
<dbReference type="PANTHER" id="PTHR21060:SF21">
    <property type="entry name" value="ACETATE KINASE"/>
    <property type="match status" value="1"/>
</dbReference>
<accession>A0A1I6EGF2</accession>
<feature type="binding site" evidence="9">
    <location>
        <begin position="315"/>
        <end position="319"/>
    </location>
    <ligand>
        <name>ATP</name>
        <dbReference type="ChEBI" id="CHEBI:30616"/>
    </ligand>
</feature>
<evidence type="ECO:0000256" key="6">
    <source>
        <dbReference type="ARBA" id="ARBA00022777"/>
    </source>
</evidence>
<name>A0A1I6EGF2_9RHOB</name>
<dbReference type="Gene3D" id="3.30.420.40">
    <property type="match status" value="2"/>
</dbReference>
<evidence type="ECO:0000313" key="12">
    <source>
        <dbReference type="Proteomes" id="UP000199302"/>
    </source>
</evidence>
<comment type="catalytic activity">
    <reaction evidence="9">
        <text>acetate + ATP = acetyl phosphate + ADP</text>
        <dbReference type="Rhea" id="RHEA:11352"/>
        <dbReference type="ChEBI" id="CHEBI:22191"/>
        <dbReference type="ChEBI" id="CHEBI:30089"/>
        <dbReference type="ChEBI" id="CHEBI:30616"/>
        <dbReference type="ChEBI" id="CHEBI:456216"/>
        <dbReference type="EC" id="2.7.2.1"/>
    </reaction>
</comment>
<keyword evidence="7 9" id="KW-0067">ATP-binding</keyword>
<keyword evidence="3 9" id="KW-0808">Transferase</keyword>
<dbReference type="UniPathway" id="UPA00340">
    <property type="reaction ID" value="UER00458"/>
</dbReference>
<dbReference type="RefSeq" id="WP_092081880.1">
    <property type="nucleotide sequence ID" value="NZ_FOYI01000011.1"/>
</dbReference>
<dbReference type="PRINTS" id="PR00471">
    <property type="entry name" value="ACETATEKNASE"/>
</dbReference>
<dbReference type="GO" id="GO:0005524">
    <property type="term" value="F:ATP binding"/>
    <property type="evidence" value="ECO:0007669"/>
    <property type="project" value="UniProtKB-KW"/>
</dbReference>
<keyword evidence="5 9" id="KW-0547">Nucleotide-binding</keyword>